<proteinExistence type="predicted"/>
<dbReference type="AlphaFoldDB" id="A0A5C6G9G3"/>
<gene>
    <name evidence="1" type="ORF">ED733_004913</name>
</gene>
<reference evidence="2" key="1">
    <citation type="submission" date="2018-12" db="EMBL/GenBank/DDBJ databases">
        <title>The complete genome of Metarhizium rileyi, a key fungal pathogen of Lepidoptera.</title>
        <authorList>
            <person name="Binneck E."/>
            <person name="Lastra C.C.L."/>
            <person name="Sosa-Gomez D.R."/>
        </authorList>
    </citation>
    <scope>NUCLEOTIDE SEQUENCE [LARGE SCALE GENOMIC DNA]</scope>
    <source>
        <strain evidence="2">Cep018-CH2</strain>
    </source>
</reference>
<dbReference type="EMBL" id="SBHS01000012">
    <property type="protein sequence ID" value="TWU74270.1"/>
    <property type="molecule type" value="Genomic_DNA"/>
</dbReference>
<comment type="caution">
    <text evidence="1">The sequence shown here is derived from an EMBL/GenBank/DDBJ whole genome shotgun (WGS) entry which is preliminary data.</text>
</comment>
<accession>A0A5C6G9G3</accession>
<name>A0A5C6G9G3_METRR</name>
<dbReference type="Proteomes" id="UP000317257">
    <property type="component" value="Unassembled WGS sequence"/>
</dbReference>
<sequence length="52" mass="5641">MLAVFISPLKITATNEASIDMGAFDEPLRGSFLSAFRPSGNILNMVAAVWLR</sequence>
<protein>
    <submittedName>
        <fullName evidence="1">Uncharacterized protein</fullName>
    </submittedName>
</protein>
<evidence type="ECO:0000313" key="2">
    <source>
        <dbReference type="Proteomes" id="UP000317257"/>
    </source>
</evidence>
<evidence type="ECO:0000313" key="1">
    <source>
        <dbReference type="EMBL" id="TWU74270.1"/>
    </source>
</evidence>
<organism evidence="1 2">
    <name type="scientific">Metarhizium rileyi (strain RCEF 4871)</name>
    <name type="common">Nomuraea rileyi</name>
    <dbReference type="NCBI Taxonomy" id="1649241"/>
    <lineage>
        <taxon>Eukaryota</taxon>
        <taxon>Fungi</taxon>
        <taxon>Dikarya</taxon>
        <taxon>Ascomycota</taxon>
        <taxon>Pezizomycotina</taxon>
        <taxon>Sordariomycetes</taxon>
        <taxon>Hypocreomycetidae</taxon>
        <taxon>Hypocreales</taxon>
        <taxon>Clavicipitaceae</taxon>
        <taxon>Metarhizium</taxon>
    </lineage>
</organism>